<organism evidence="4">
    <name type="scientific">Kuenenia stuttgartiensis</name>
    <dbReference type="NCBI Taxonomy" id="174633"/>
    <lineage>
        <taxon>Bacteria</taxon>
        <taxon>Pseudomonadati</taxon>
        <taxon>Planctomycetota</taxon>
        <taxon>Candidatus Brocadiia</taxon>
        <taxon>Candidatus Brocadiales</taxon>
        <taxon>Candidatus Brocadiaceae</taxon>
        <taxon>Candidatus Kuenenia</taxon>
    </lineage>
</organism>
<feature type="transmembrane region" description="Helical" evidence="2">
    <location>
        <begin position="42"/>
        <end position="61"/>
    </location>
</feature>
<evidence type="ECO:0000313" key="4">
    <source>
        <dbReference type="EMBL" id="CAJ71516.1"/>
    </source>
</evidence>
<evidence type="ECO:0000313" key="7">
    <source>
        <dbReference type="Proteomes" id="UP000221734"/>
    </source>
</evidence>
<evidence type="ECO:0000313" key="6">
    <source>
        <dbReference type="EMBL" id="SOH04918.1"/>
    </source>
</evidence>
<dbReference type="AlphaFoldDB" id="Q1PWA8"/>
<dbReference type="PANTHER" id="PTHR30576">
    <property type="entry name" value="COLANIC BIOSYNTHESIS UDP-GLUCOSE LIPID CARRIER TRANSFERASE"/>
    <property type="match status" value="1"/>
</dbReference>
<dbReference type="EMBL" id="LT934425">
    <property type="protein sequence ID" value="SOH04918.1"/>
    <property type="molecule type" value="Genomic_DNA"/>
</dbReference>
<dbReference type="KEGG" id="kst:KSMBR1_2431"/>
<reference evidence="7" key="4">
    <citation type="submission" date="2017-10" db="EMBL/GenBank/DDBJ databases">
        <authorList>
            <person name="Frank J."/>
        </authorList>
    </citation>
    <scope>NUCLEOTIDE SEQUENCE [LARGE SCALE GENOMIC DNA]</scope>
</reference>
<reference evidence="4" key="2">
    <citation type="submission" date="2006-01" db="EMBL/GenBank/DDBJ databases">
        <authorList>
            <person name="Genoscope"/>
        </authorList>
    </citation>
    <scope>NUCLEOTIDE SEQUENCE</scope>
</reference>
<protein>
    <submittedName>
        <fullName evidence="5">Galactosyl transferase CpsE-like protein</fullName>
    </submittedName>
    <submittedName>
        <fullName evidence="4">Strongly similar to galactosyl transferase CpsE</fullName>
    </submittedName>
</protein>
<dbReference type="Pfam" id="PF02397">
    <property type="entry name" value="Bac_transf"/>
    <property type="match status" value="1"/>
</dbReference>
<keyword evidence="2" id="KW-0472">Membrane</keyword>
<evidence type="ECO:0000313" key="5">
    <source>
        <dbReference type="EMBL" id="QII14004.1"/>
    </source>
</evidence>
<proteinExistence type="inferred from homology"/>
<keyword evidence="7" id="KW-1185">Reference proteome</keyword>
<keyword evidence="4" id="KW-0808">Transferase</keyword>
<keyword evidence="2" id="KW-1133">Transmembrane helix</keyword>
<dbReference type="PANTHER" id="PTHR30576:SF10">
    <property type="entry name" value="SLL5057 PROTEIN"/>
    <property type="match status" value="1"/>
</dbReference>
<gene>
    <name evidence="4" type="primary">cpsE</name>
    <name evidence="5" type="ORF">KsCSTR_46250</name>
    <name evidence="6" type="ORF">KSMBR1_2431</name>
    <name evidence="4" type="ORF">kustc0771</name>
</gene>
<evidence type="ECO:0000259" key="3">
    <source>
        <dbReference type="Pfam" id="PF02397"/>
    </source>
</evidence>
<name>Q1PWA8_KUEST</name>
<comment type="similarity">
    <text evidence="1">Belongs to the bacterial sugar transferase family.</text>
</comment>
<dbReference type="EMBL" id="CT573073">
    <property type="protein sequence ID" value="CAJ71516.1"/>
    <property type="molecule type" value="Genomic_DNA"/>
</dbReference>
<dbReference type="Proteomes" id="UP000221734">
    <property type="component" value="Chromosome Kuenenia_stuttgartiensis_MBR1"/>
</dbReference>
<evidence type="ECO:0000313" key="8">
    <source>
        <dbReference type="Proteomes" id="UP000501926"/>
    </source>
</evidence>
<dbReference type="GO" id="GO:0016780">
    <property type="term" value="F:phosphotransferase activity, for other substituted phosphate groups"/>
    <property type="evidence" value="ECO:0007669"/>
    <property type="project" value="TreeGrafter"/>
</dbReference>
<keyword evidence="2" id="KW-0812">Transmembrane</keyword>
<dbReference type="InterPro" id="IPR003362">
    <property type="entry name" value="Bact_transf"/>
</dbReference>
<evidence type="ECO:0000256" key="1">
    <source>
        <dbReference type="ARBA" id="ARBA00006464"/>
    </source>
</evidence>
<reference evidence="4" key="1">
    <citation type="journal article" date="2006" name="Nature">
        <title>Deciphering the evolution and metabolism of an anammox bacterium from a community genome.</title>
        <authorList>
            <person name="Strous M."/>
            <person name="Pelletier E."/>
            <person name="Mangenot S."/>
            <person name="Rattei T."/>
            <person name="Lehner A."/>
            <person name="Taylor M.W."/>
            <person name="Horn M."/>
            <person name="Daims H."/>
            <person name="Bartol-Mavel D."/>
            <person name="Wincker P."/>
            <person name="Barbe V."/>
            <person name="Fonknechten N."/>
            <person name="Vallenet D."/>
            <person name="Segurens B."/>
            <person name="Schenowitz-Truong C."/>
            <person name="Medigue C."/>
            <person name="Collingro A."/>
            <person name="Snel B."/>
            <person name="Dutilh B.E."/>
            <person name="OpDenCamp H.J.M."/>
            <person name="vanDerDrift C."/>
            <person name="Cirpus I."/>
            <person name="vanDePas-Schoonen K.T."/>
            <person name="Harhangi H.R."/>
            <person name="vanNiftrik L."/>
            <person name="Schmid M."/>
            <person name="Keltjens J."/>
            <person name="vanDeVossenberg J."/>
            <person name="Kartal B."/>
            <person name="Meier H."/>
            <person name="Frishman D."/>
            <person name="Huynen M.A."/>
            <person name="Mewes H."/>
            <person name="Weissenbach J."/>
            <person name="Jetten M.S.M."/>
            <person name="Wagner M."/>
            <person name="LePaslier D."/>
        </authorList>
    </citation>
    <scope>NUCLEOTIDE SEQUENCE</scope>
</reference>
<evidence type="ECO:0000256" key="2">
    <source>
        <dbReference type="SAM" id="Phobius"/>
    </source>
</evidence>
<dbReference type="Proteomes" id="UP000501926">
    <property type="component" value="Chromosome"/>
</dbReference>
<accession>Q1PWA8</accession>
<dbReference type="RefSeq" id="WP_099325580.1">
    <property type="nucleotide sequence ID" value="NZ_CP049055.1"/>
</dbReference>
<reference evidence="5 8" key="5">
    <citation type="submission" date="2020-02" db="EMBL/GenBank/DDBJ databases">
        <title>Newly sequenced genome of strain CSTR1 showed variability in Candidatus Kuenenia stuttgartiensis genomes.</title>
        <authorList>
            <person name="Ding C."/>
            <person name="Adrian L."/>
        </authorList>
    </citation>
    <scope>NUCLEOTIDE SEQUENCE [LARGE SCALE GENOMIC DNA]</scope>
    <source>
        <strain evidence="5 8">CSTR1</strain>
    </source>
</reference>
<dbReference type="EMBL" id="CP049055">
    <property type="protein sequence ID" value="QII14004.1"/>
    <property type="molecule type" value="Genomic_DNA"/>
</dbReference>
<dbReference type="OrthoDB" id="9766874at2"/>
<feature type="domain" description="Bacterial sugar transferase" evidence="3">
    <location>
        <begin position="33"/>
        <end position="218"/>
    </location>
</feature>
<sequence length="224" mass="25726">MLSEKIITQDVFGPNIDSKDYSTMKHTIENVVKRGVDIACSLFFIMLFSPIFFFVAVLIKVDSKGAVFFKQKRCGKSGKEFFMLKFRTMVDDAEILKKNLLNEMEGPVFKIKKDPRITRIGLFLRKWSIDELPQFINILKGEMSLVGPRPLAKEEMAGYDLWKNIRLTAKPGLTGLWQIYGRPTGKFGDWVKYDIAYVRSRSIFLDIKIIFLTLFAVLSKKGAC</sequence>
<reference evidence="6" key="3">
    <citation type="submission" date="2017-10" db="EMBL/GenBank/DDBJ databases">
        <authorList>
            <person name="Banno H."/>
            <person name="Chua N.-H."/>
        </authorList>
    </citation>
    <scope>NUCLEOTIDE SEQUENCE [LARGE SCALE GENOMIC DNA]</scope>
    <source>
        <strain evidence="6">Kuenenia_mbr1_ru-nijmegen</strain>
    </source>
</reference>